<dbReference type="OrthoDB" id="9810298at2"/>
<dbReference type="GO" id="GO:0006782">
    <property type="term" value="P:protoporphyrinogen IX biosynthetic process"/>
    <property type="evidence" value="ECO:0007669"/>
    <property type="project" value="UniProtKB-UniRule"/>
</dbReference>
<dbReference type="InterPro" id="IPR000860">
    <property type="entry name" value="HemC"/>
</dbReference>
<evidence type="ECO:0000256" key="2">
    <source>
        <dbReference type="ARBA" id="ARBA00005638"/>
    </source>
</evidence>
<proteinExistence type="inferred from homology"/>
<feature type="domain" description="Porphobilinogen deaminase N-terminal" evidence="9">
    <location>
        <begin position="6"/>
        <end position="233"/>
    </location>
</feature>
<dbReference type="PROSITE" id="PS00533">
    <property type="entry name" value="PORPHOBILINOGEN_DEAM"/>
    <property type="match status" value="1"/>
</dbReference>
<dbReference type="AlphaFoldDB" id="A0A510JK92"/>
<evidence type="ECO:0000256" key="3">
    <source>
        <dbReference type="ARBA" id="ARBA00011245"/>
    </source>
</evidence>
<comment type="cofactor">
    <cofactor evidence="7">
        <name>dipyrromethane</name>
        <dbReference type="ChEBI" id="CHEBI:60342"/>
    </cofactor>
    <text evidence="7">Binds 1 dipyrromethane group covalently.</text>
</comment>
<evidence type="ECO:0000259" key="10">
    <source>
        <dbReference type="Pfam" id="PF03900"/>
    </source>
</evidence>
<dbReference type="GO" id="GO:0005737">
    <property type="term" value="C:cytoplasm"/>
    <property type="evidence" value="ECO:0007669"/>
    <property type="project" value="UniProtKB-UniRule"/>
</dbReference>
<dbReference type="PRINTS" id="PR00151">
    <property type="entry name" value="PORPHBDMNASE"/>
</dbReference>
<organism evidence="11 12">
    <name type="scientific">Leptotrichia hofstadii</name>
    <dbReference type="NCBI Taxonomy" id="157688"/>
    <lineage>
        <taxon>Bacteria</taxon>
        <taxon>Fusobacteriati</taxon>
        <taxon>Fusobacteriota</taxon>
        <taxon>Fusobacteriia</taxon>
        <taxon>Fusobacteriales</taxon>
        <taxon>Leptotrichiaceae</taxon>
        <taxon>Leptotrichia</taxon>
    </lineage>
</organism>
<feature type="modified residue" description="S-(dipyrrolylmethanemethyl)cysteine" evidence="7">
    <location>
        <position position="262"/>
    </location>
</feature>
<dbReference type="EC" id="2.5.1.61" evidence="7"/>
<dbReference type="RefSeq" id="WP_026745547.1">
    <property type="nucleotide sequence ID" value="NZ_AP019823.1"/>
</dbReference>
<dbReference type="NCBIfam" id="TIGR00212">
    <property type="entry name" value="hemC"/>
    <property type="match status" value="1"/>
</dbReference>
<dbReference type="HAMAP" id="MF_00260">
    <property type="entry name" value="Porphobil_deam"/>
    <property type="match status" value="1"/>
</dbReference>
<dbReference type="InterPro" id="IPR022419">
    <property type="entry name" value="Porphobilin_deaminase_cofac_BS"/>
</dbReference>
<dbReference type="InterPro" id="IPR036803">
    <property type="entry name" value="Porphobilinogen_deaminase_C_sf"/>
</dbReference>
<evidence type="ECO:0000313" key="11">
    <source>
        <dbReference type="EMBL" id="BBM39730.1"/>
    </source>
</evidence>
<comment type="similarity">
    <text evidence="2 7">Belongs to the HMBS family.</text>
</comment>
<dbReference type="SUPFAM" id="SSF54782">
    <property type="entry name" value="Porphobilinogen deaminase (hydroxymethylbilane synthase), C-terminal domain"/>
    <property type="match status" value="1"/>
</dbReference>
<evidence type="ECO:0000256" key="5">
    <source>
        <dbReference type="ARBA" id="ARBA00023244"/>
    </source>
</evidence>
<dbReference type="PIRSF" id="PIRSF001438">
    <property type="entry name" value="4pyrrol_synth_OHMeBilane_synth"/>
    <property type="match status" value="1"/>
</dbReference>
<dbReference type="SUPFAM" id="SSF53850">
    <property type="entry name" value="Periplasmic binding protein-like II"/>
    <property type="match status" value="1"/>
</dbReference>
<comment type="function">
    <text evidence="1 7">Tetrapolymerization of the monopyrrole PBG into the hydroxymethylbilane pre-uroporphyrinogen in several discrete steps.</text>
</comment>
<feature type="region of interest" description="Disordered" evidence="8">
    <location>
        <begin position="296"/>
        <end position="322"/>
    </location>
</feature>
<comment type="subunit">
    <text evidence="3 7">Monomer.</text>
</comment>
<evidence type="ECO:0000256" key="8">
    <source>
        <dbReference type="SAM" id="MobiDB-lite"/>
    </source>
</evidence>
<name>A0A510JK92_9FUSO</name>
<protein>
    <recommendedName>
        <fullName evidence="7">Porphobilinogen deaminase</fullName>
        <shortName evidence="7">PBG</shortName>
        <ecNumber evidence="7">2.5.1.61</ecNumber>
    </recommendedName>
    <alternativeName>
        <fullName evidence="7">Hydroxymethylbilane synthase</fullName>
        <shortName evidence="7">HMBS</shortName>
    </alternativeName>
    <alternativeName>
        <fullName evidence="7">Pre-uroporphyrinogen synthase</fullName>
    </alternativeName>
</protein>
<dbReference type="PANTHER" id="PTHR11557">
    <property type="entry name" value="PORPHOBILINOGEN DEAMINASE"/>
    <property type="match status" value="1"/>
</dbReference>
<accession>A0A510JK92</accession>
<evidence type="ECO:0000256" key="4">
    <source>
        <dbReference type="ARBA" id="ARBA00022679"/>
    </source>
</evidence>
<gene>
    <name evidence="7 11" type="primary">hemC</name>
    <name evidence="11" type="ORF">JCM16775_2467</name>
</gene>
<keyword evidence="4 7" id="KW-0808">Transferase</keyword>
<dbReference type="Gene3D" id="3.30.160.40">
    <property type="entry name" value="Porphobilinogen deaminase, C-terminal domain"/>
    <property type="match status" value="1"/>
</dbReference>
<dbReference type="KEGG" id="lhf:JCM16775_2467"/>
<evidence type="ECO:0000256" key="7">
    <source>
        <dbReference type="HAMAP-Rule" id="MF_00260"/>
    </source>
</evidence>
<dbReference type="Proteomes" id="UP000321892">
    <property type="component" value="Chromosome"/>
</dbReference>
<sequence length="322" mass="36781">MKSNKIIIGTRGSILALAQAEKVKEMLIKKYDELRENENFCEIEGFEKKSPLEIELKVIVTKGDKDLRDFTKIKGTTQKDLFVKEIEKEMLENKIDLAVHSLKDMPQNTPEGLLNACFPMREDNRDVLVSKNGKKLKELDENSVIGTGSIRREKELLNLRNDVKIKAIRGNIHTRLKKLDDGEYDAIVLAAAGLKRVGLENRITEYFDTDSFIPAPGQGILCIQCRENDNKIRHLLKSINDDEVTIMCKAEREFSKIFDGGCHTPIGCSSVIERNMLKLKGMFNDDGIRIFKEVEGNRENPKETAQKLAEEIKKEEMKNEKR</sequence>
<dbReference type="InterPro" id="IPR022417">
    <property type="entry name" value="Porphobilin_deaminase_N"/>
</dbReference>
<feature type="domain" description="Porphobilinogen deaminase C-terminal" evidence="10">
    <location>
        <begin position="246"/>
        <end position="313"/>
    </location>
</feature>
<dbReference type="PANTHER" id="PTHR11557:SF0">
    <property type="entry name" value="PORPHOBILINOGEN DEAMINASE"/>
    <property type="match status" value="1"/>
</dbReference>
<keyword evidence="5 7" id="KW-0627">Porphyrin biosynthesis</keyword>
<dbReference type="Pfam" id="PF03900">
    <property type="entry name" value="Porphobil_deamC"/>
    <property type="match status" value="1"/>
</dbReference>
<dbReference type="Gene3D" id="3.40.190.10">
    <property type="entry name" value="Periplasmic binding protein-like II"/>
    <property type="match status" value="2"/>
</dbReference>
<evidence type="ECO:0000256" key="1">
    <source>
        <dbReference type="ARBA" id="ARBA00002869"/>
    </source>
</evidence>
<comment type="catalytic activity">
    <reaction evidence="6 7">
        <text>4 porphobilinogen + H2O = hydroxymethylbilane + 4 NH4(+)</text>
        <dbReference type="Rhea" id="RHEA:13185"/>
        <dbReference type="ChEBI" id="CHEBI:15377"/>
        <dbReference type="ChEBI" id="CHEBI:28938"/>
        <dbReference type="ChEBI" id="CHEBI:57845"/>
        <dbReference type="ChEBI" id="CHEBI:58126"/>
        <dbReference type="EC" id="2.5.1.61"/>
    </reaction>
</comment>
<evidence type="ECO:0000256" key="6">
    <source>
        <dbReference type="ARBA" id="ARBA00048169"/>
    </source>
</evidence>
<reference evidence="11 12" key="1">
    <citation type="submission" date="2019-07" db="EMBL/GenBank/DDBJ databases">
        <title>Complete Genome Sequence of Leptotrichia hofstadii Strain JCM16775.</title>
        <authorList>
            <person name="Watanabe S."/>
            <person name="Cui L."/>
        </authorList>
    </citation>
    <scope>NUCLEOTIDE SEQUENCE [LARGE SCALE GENOMIC DNA]</scope>
    <source>
        <strain evidence="11 12">JCM16775</strain>
    </source>
</reference>
<comment type="miscellaneous">
    <text evidence="7">The porphobilinogen subunits are added to the dipyrromethane group.</text>
</comment>
<dbReference type="GO" id="GO:0004418">
    <property type="term" value="F:hydroxymethylbilane synthase activity"/>
    <property type="evidence" value="ECO:0007669"/>
    <property type="project" value="UniProtKB-UniRule"/>
</dbReference>
<evidence type="ECO:0000259" key="9">
    <source>
        <dbReference type="Pfam" id="PF01379"/>
    </source>
</evidence>
<dbReference type="Pfam" id="PF01379">
    <property type="entry name" value="Porphobil_deam"/>
    <property type="match status" value="1"/>
</dbReference>
<dbReference type="EMBL" id="AP019823">
    <property type="protein sequence ID" value="BBM39730.1"/>
    <property type="molecule type" value="Genomic_DNA"/>
</dbReference>
<dbReference type="InterPro" id="IPR022418">
    <property type="entry name" value="Porphobilinogen_deaminase_C"/>
</dbReference>
<keyword evidence="12" id="KW-1185">Reference proteome</keyword>
<dbReference type="FunFam" id="3.40.190.10:FF:000005">
    <property type="entry name" value="Porphobilinogen deaminase"/>
    <property type="match status" value="1"/>
</dbReference>
<evidence type="ECO:0000313" key="12">
    <source>
        <dbReference type="Proteomes" id="UP000321892"/>
    </source>
</evidence>